<dbReference type="CDD" id="cd19757">
    <property type="entry name" value="Bbox1"/>
    <property type="match status" value="1"/>
</dbReference>
<feature type="compositionally biased region" description="Basic and acidic residues" evidence="5">
    <location>
        <begin position="709"/>
        <end position="740"/>
    </location>
</feature>
<dbReference type="SMART" id="SM00184">
    <property type="entry name" value="RING"/>
    <property type="match status" value="1"/>
</dbReference>
<keyword evidence="1" id="KW-0479">Metal-binding</keyword>
<dbReference type="GO" id="GO:0061630">
    <property type="term" value="F:ubiquitin protein ligase activity"/>
    <property type="evidence" value="ECO:0007669"/>
    <property type="project" value="UniProtKB-EC"/>
</dbReference>
<sequence length="740" mass="86232">MATAEVSSCTINDDITTCTICLEQFNIPKYLPCLHSFCESCIEIYITSAFEKENTFINCPVCRSKVSAPESSITPEQWAKRLPLNFLLVGLIEKHKVERPEKICMSCERIDVNKKSEAISVCIDCCDTLCSNCLNCHRINKSSSNHEIVDISKQGIVLKSFKNICTEHKGKELELFCADHDLPCCATCVSVKHRKCENILVIDDAAKKFRETTSVYNIKTAVTTLLAEMEINLQSERKSLDKVQESAVSQLNTFNEFWTHLEQTIDKIRRNKTNQYQVQFEIEKSKIQASIDSIENKQKTVTNSRQILEVAEREASDVQVMIEVKKIKRQIEQCKFELQRKCDICEIEFQFTKNVDEVDSIFEKICILNCNRLNTVNVSSIKSRENIVHSSSSEFEINSELDQEREYNCRPEKVASQHKMMPDFREQNVVTMQHVQEETLQELPYKERIRDCQKETVHTRKNKMVKDEPVEAEVWSDEPVQVMDWPDALVEAKGWSDEPVQVMDWPEKPVEANVWTDEPVHVKYLPYEPVECKQDYVTNKQPKKVHRPKSVATRQQDTETTRKPDNGSEWLRKSNMQLERAHNCQMEEVLTEKIEVENEGHPEPVEWKTNVAANQSGKLHVTRPLSLATRLQEKEITSKSDNACEWQQQMKQTCHWQRNTIPTEKMEINSVYVEDEKEQNVYQSHNHNLANELLESEKERPQEYIPDWQQHKVENSSYEERRIGRKESNAKTERKSKNRR</sequence>
<keyword evidence="8" id="KW-0012">Acyltransferase</keyword>
<accession>A0A6J8BYE3</accession>
<feature type="region of interest" description="Disordered" evidence="5">
    <location>
        <begin position="538"/>
        <end position="570"/>
    </location>
</feature>
<evidence type="ECO:0000256" key="5">
    <source>
        <dbReference type="SAM" id="MobiDB-lite"/>
    </source>
</evidence>
<dbReference type="Gene3D" id="3.30.160.60">
    <property type="entry name" value="Classic Zinc Finger"/>
    <property type="match status" value="1"/>
</dbReference>
<organism evidence="8 9">
    <name type="scientific">Mytilus coruscus</name>
    <name type="common">Sea mussel</name>
    <dbReference type="NCBI Taxonomy" id="42192"/>
    <lineage>
        <taxon>Eukaryota</taxon>
        <taxon>Metazoa</taxon>
        <taxon>Spiralia</taxon>
        <taxon>Lophotrochozoa</taxon>
        <taxon>Mollusca</taxon>
        <taxon>Bivalvia</taxon>
        <taxon>Autobranchia</taxon>
        <taxon>Pteriomorphia</taxon>
        <taxon>Mytilida</taxon>
        <taxon>Mytiloidea</taxon>
        <taxon>Mytilidae</taxon>
        <taxon>Mytilinae</taxon>
        <taxon>Mytilus</taxon>
    </lineage>
</organism>
<keyword evidence="2 4" id="KW-0863">Zinc-finger</keyword>
<dbReference type="SUPFAM" id="SSF57850">
    <property type="entry name" value="RING/U-box"/>
    <property type="match status" value="1"/>
</dbReference>
<dbReference type="InterPro" id="IPR000315">
    <property type="entry name" value="Znf_B-box"/>
</dbReference>
<proteinExistence type="predicted"/>
<dbReference type="PANTHER" id="PTHR25462">
    <property type="entry name" value="BONUS, ISOFORM C-RELATED"/>
    <property type="match status" value="1"/>
</dbReference>
<evidence type="ECO:0000256" key="3">
    <source>
        <dbReference type="ARBA" id="ARBA00022833"/>
    </source>
</evidence>
<dbReference type="Pfam" id="PF13445">
    <property type="entry name" value="zf-RING_UBOX"/>
    <property type="match status" value="1"/>
</dbReference>
<reference evidence="8 9" key="1">
    <citation type="submission" date="2020-06" db="EMBL/GenBank/DDBJ databases">
        <authorList>
            <person name="Li R."/>
            <person name="Bekaert M."/>
        </authorList>
    </citation>
    <scope>NUCLEOTIDE SEQUENCE [LARGE SCALE GENOMIC DNA]</scope>
    <source>
        <strain evidence="9">wild</strain>
    </source>
</reference>
<dbReference type="SUPFAM" id="SSF57845">
    <property type="entry name" value="B-box zinc-binding domain"/>
    <property type="match status" value="1"/>
</dbReference>
<dbReference type="EC" id="2.3.2.27" evidence="8"/>
<dbReference type="EMBL" id="CACVKT020004316">
    <property type="protein sequence ID" value="CAC5389065.1"/>
    <property type="molecule type" value="Genomic_DNA"/>
</dbReference>
<gene>
    <name evidence="8" type="ORF">MCOR_24282</name>
</gene>
<dbReference type="OrthoDB" id="9992988at2759"/>
<dbReference type="InterPro" id="IPR013083">
    <property type="entry name" value="Znf_RING/FYVE/PHD"/>
</dbReference>
<dbReference type="PANTHER" id="PTHR25462:SF296">
    <property type="entry name" value="MEIOTIC P26, ISOFORM F"/>
    <property type="match status" value="1"/>
</dbReference>
<dbReference type="PROSITE" id="PS00518">
    <property type="entry name" value="ZF_RING_1"/>
    <property type="match status" value="1"/>
</dbReference>
<evidence type="ECO:0000256" key="2">
    <source>
        <dbReference type="ARBA" id="ARBA00022771"/>
    </source>
</evidence>
<evidence type="ECO:0000259" key="7">
    <source>
        <dbReference type="PROSITE" id="PS50119"/>
    </source>
</evidence>
<dbReference type="InterPro" id="IPR047153">
    <property type="entry name" value="TRIM45/56/19-like"/>
</dbReference>
<dbReference type="InterPro" id="IPR001841">
    <property type="entry name" value="Znf_RING"/>
</dbReference>
<feature type="compositionally biased region" description="Basic and acidic residues" evidence="5">
    <location>
        <begin position="556"/>
        <end position="570"/>
    </location>
</feature>
<dbReference type="PROSITE" id="PS50089">
    <property type="entry name" value="ZF_RING_2"/>
    <property type="match status" value="1"/>
</dbReference>
<dbReference type="PROSITE" id="PS50119">
    <property type="entry name" value="ZF_BBOX"/>
    <property type="match status" value="2"/>
</dbReference>
<dbReference type="InterPro" id="IPR027370">
    <property type="entry name" value="Znf-RING_euk"/>
</dbReference>
<dbReference type="GO" id="GO:0008270">
    <property type="term" value="F:zinc ion binding"/>
    <property type="evidence" value="ECO:0007669"/>
    <property type="project" value="UniProtKB-KW"/>
</dbReference>
<evidence type="ECO:0000256" key="1">
    <source>
        <dbReference type="ARBA" id="ARBA00022723"/>
    </source>
</evidence>
<feature type="domain" description="B box-type" evidence="7">
    <location>
        <begin position="160"/>
        <end position="194"/>
    </location>
</feature>
<dbReference type="Gene3D" id="3.30.40.10">
    <property type="entry name" value="Zinc/RING finger domain, C3HC4 (zinc finger)"/>
    <property type="match status" value="1"/>
</dbReference>
<dbReference type="AlphaFoldDB" id="A0A6J8BYE3"/>
<feature type="region of interest" description="Disordered" evidence="5">
    <location>
        <begin position="696"/>
        <end position="740"/>
    </location>
</feature>
<protein>
    <submittedName>
        <fullName evidence="8">TRIM56</fullName>
        <ecNumber evidence="8">2.3.2.27</ecNumber>
    </submittedName>
</protein>
<keyword evidence="3" id="KW-0862">Zinc</keyword>
<keyword evidence="9" id="KW-1185">Reference proteome</keyword>
<evidence type="ECO:0000313" key="8">
    <source>
        <dbReference type="EMBL" id="CAC5389065.1"/>
    </source>
</evidence>
<evidence type="ECO:0000313" key="9">
    <source>
        <dbReference type="Proteomes" id="UP000507470"/>
    </source>
</evidence>
<dbReference type="Proteomes" id="UP000507470">
    <property type="component" value="Unassembled WGS sequence"/>
</dbReference>
<name>A0A6J8BYE3_MYTCO</name>
<feature type="domain" description="B box-type" evidence="7">
    <location>
        <begin position="99"/>
        <end position="151"/>
    </location>
</feature>
<evidence type="ECO:0000259" key="6">
    <source>
        <dbReference type="PROSITE" id="PS50089"/>
    </source>
</evidence>
<evidence type="ECO:0000256" key="4">
    <source>
        <dbReference type="PROSITE-ProRule" id="PRU00024"/>
    </source>
</evidence>
<dbReference type="InterPro" id="IPR017907">
    <property type="entry name" value="Znf_RING_CS"/>
</dbReference>
<keyword evidence="8" id="KW-0808">Transferase</keyword>
<feature type="domain" description="RING-type" evidence="6">
    <location>
        <begin position="18"/>
        <end position="63"/>
    </location>
</feature>